<dbReference type="PIRSF" id="PIRSF000429">
    <property type="entry name" value="Ac-CoA_Ac_transf"/>
    <property type="match status" value="1"/>
</dbReference>
<dbReference type="Proteomes" id="UP001230426">
    <property type="component" value="Unassembled WGS sequence"/>
</dbReference>
<dbReference type="InterPro" id="IPR020617">
    <property type="entry name" value="Thiolase_C"/>
</dbReference>
<keyword evidence="4 7" id="KW-0012">Acyltransferase</keyword>
<dbReference type="GO" id="GO:0003985">
    <property type="term" value="F:acetyl-CoA C-acetyltransferase activity"/>
    <property type="evidence" value="ECO:0007669"/>
    <property type="project" value="UniProtKB-EC"/>
</dbReference>
<name>A0ABT9QUZ4_9ACTN</name>
<dbReference type="Pfam" id="PF00108">
    <property type="entry name" value="Thiolase_N"/>
    <property type="match status" value="1"/>
</dbReference>
<dbReference type="RefSeq" id="WP_306856447.1">
    <property type="nucleotide sequence ID" value="NZ_JAUSRB010000001.1"/>
</dbReference>
<dbReference type="InterPro" id="IPR020616">
    <property type="entry name" value="Thiolase_N"/>
</dbReference>
<dbReference type="PANTHER" id="PTHR18919">
    <property type="entry name" value="ACETYL-COA C-ACYLTRANSFERASE"/>
    <property type="match status" value="1"/>
</dbReference>
<dbReference type="EMBL" id="JAUSRB010000001">
    <property type="protein sequence ID" value="MDP9860802.1"/>
    <property type="molecule type" value="Genomic_DNA"/>
</dbReference>
<evidence type="ECO:0000256" key="6">
    <source>
        <dbReference type="ARBA" id="ARBA00040529"/>
    </source>
</evidence>
<keyword evidence="3 7" id="KW-0808">Transferase</keyword>
<dbReference type="Pfam" id="PF02803">
    <property type="entry name" value="Thiolase_C"/>
    <property type="match status" value="1"/>
</dbReference>
<proteinExistence type="inferred from homology"/>
<evidence type="ECO:0000256" key="4">
    <source>
        <dbReference type="ARBA" id="ARBA00023315"/>
    </source>
</evidence>
<gene>
    <name evidence="10" type="ORF">J2S55_000061</name>
</gene>
<evidence type="ECO:0000256" key="2">
    <source>
        <dbReference type="ARBA" id="ARBA00012705"/>
    </source>
</evidence>
<reference evidence="10 11" key="1">
    <citation type="submission" date="2023-07" db="EMBL/GenBank/DDBJ databases">
        <title>Sequencing the genomes of 1000 actinobacteria strains.</title>
        <authorList>
            <person name="Klenk H.-P."/>
        </authorList>
    </citation>
    <scope>NUCLEOTIDE SEQUENCE [LARGE SCALE GENOMIC DNA]</scope>
    <source>
        <strain evidence="10 11">DSM 44109</strain>
    </source>
</reference>
<dbReference type="CDD" id="cd00751">
    <property type="entry name" value="thiolase"/>
    <property type="match status" value="1"/>
</dbReference>
<evidence type="ECO:0000256" key="5">
    <source>
        <dbReference type="ARBA" id="ARBA00030755"/>
    </source>
</evidence>
<comment type="similarity">
    <text evidence="1 7">Belongs to the thiolase-like superfamily. Thiolase family.</text>
</comment>
<sequence length="395" mass="40083">MSASVIVAGARTPIGRLLGSLAGLSAVELGGIAIKAALERSGVAPEAVQYVIMGQVLQAGAGQIPSRQAAVKAGIPMSVPSLTINKVCLSGLDAIALADQLIRAGEFDIVVAGGMESMSNAPHLLPGLRRGVKYGGADIVDSMAFDGLTDAYDQVSMGESTERHNARLGLTREEQDAFSARSHELAAAAIKNGVLDDEIVPVSIPQRKGEPLVFAADEGVRGDTTVETLGRLRPAFSKDGTITAGSASQISDGACAVVVMSKAKAEELGLDWLAEIGAHGNVAGPDNSLQSQPANAIKHALGKQGLSADDLDLLEINEAFAQVVLQSAKELGVPLDKVNVNGGGIAVGHPIGASGARIVLTLAHELKRRGGGLGAAGLCGGGGQGDALIIRVPSA</sequence>
<evidence type="ECO:0000256" key="3">
    <source>
        <dbReference type="ARBA" id="ARBA00022679"/>
    </source>
</evidence>
<evidence type="ECO:0000256" key="1">
    <source>
        <dbReference type="ARBA" id="ARBA00010982"/>
    </source>
</evidence>
<dbReference type="InterPro" id="IPR020615">
    <property type="entry name" value="Thiolase_acyl_enz_int_AS"/>
</dbReference>
<evidence type="ECO:0000256" key="7">
    <source>
        <dbReference type="RuleBase" id="RU003557"/>
    </source>
</evidence>
<organism evidence="10 11">
    <name type="scientific">Streptosporangium brasiliense</name>
    <dbReference type="NCBI Taxonomy" id="47480"/>
    <lineage>
        <taxon>Bacteria</taxon>
        <taxon>Bacillati</taxon>
        <taxon>Actinomycetota</taxon>
        <taxon>Actinomycetes</taxon>
        <taxon>Streptosporangiales</taxon>
        <taxon>Streptosporangiaceae</taxon>
        <taxon>Streptosporangium</taxon>
    </lineage>
</organism>
<evidence type="ECO:0000259" key="9">
    <source>
        <dbReference type="Pfam" id="PF02803"/>
    </source>
</evidence>
<keyword evidence="11" id="KW-1185">Reference proteome</keyword>
<dbReference type="InterPro" id="IPR016039">
    <property type="entry name" value="Thiolase-like"/>
</dbReference>
<protein>
    <recommendedName>
        <fullName evidence="6">Probable acetyl-CoA acetyltransferase</fullName>
        <ecNumber evidence="2">2.3.1.9</ecNumber>
    </recommendedName>
    <alternativeName>
        <fullName evidence="5">Acetoacetyl-CoA thiolase</fullName>
    </alternativeName>
</protein>
<evidence type="ECO:0000313" key="11">
    <source>
        <dbReference type="Proteomes" id="UP001230426"/>
    </source>
</evidence>
<dbReference type="InterPro" id="IPR002155">
    <property type="entry name" value="Thiolase"/>
</dbReference>
<dbReference type="NCBIfam" id="TIGR01930">
    <property type="entry name" value="AcCoA-C-Actrans"/>
    <property type="match status" value="1"/>
</dbReference>
<dbReference type="PROSITE" id="PS00099">
    <property type="entry name" value="THIOLASE_3"/>
    <property type="match status" value="1"/>
</dbReference>
<dbReference type="InterPro" id="IPR020613">
    <property type="entry name" value="Thiolase_CS"/>
</dbReference>
<dbReference type="EC" id="2.3.1.9" evidence="2"/>
<dbReference type="Gene3D" id="3.40.47.10">
    <property type="match status" value="2"/>
</dbReference>
<dbReference type="PROSITE" id="PS00737">
    <property type="entry name" value="THIOLASE_2"/>
    <property type="match status" value="1"/>
</dbReference>
<dbReference type="PANTHER" id="PTHR18919:SF107">
    <property type="entry name" value="ACETYL-COA ACETYLTRANSFERASE, CYTOSOLIC"/>
    <property type="match status" value="1"/>
</dbReference>
<accession>A0ABT9QUZ4</accession>
<dbReference type="SUPFAM" id="SSF53901">
    <property type="entry name" value="Thiolase-like"/>
    <property type="match status" value="2"/>
</dbReference>
<evidence type="ECO:0000313" key="10">
    <source>
        <dbReference type="EMBL" id="MDP9860802.1"/>
    </source>
</evidence>
<evidence type="ECO:0000259" key="8">
    <source>
        <dbReference type="Pfam" id="PF00108"/>
    </source>
</evidence>
<feature type="domain" description="Thiolase N-terminal" evidence="8">
    <location>
        <begin position="5"/>
        <end position="262"/>
    </location>
</feature>
<dbReference type="InterPro" id="IPR020610">
    <property type="entry name" value="Thiolase_AS"/>
</dbReference>
<feature type="domain" description="Thiolase C-terminal" evidence="9">
    <location>
        <begin position="271"/>
        <end position="391"/>
    </location>
</feature>
<comment type="caution">
    <text evidence="10">The sequence shown here is derived from an EMBL/GenBank/DDBJ whole genome shotgun (WGS) entry which is preliminary data.</text>
</comment>
<dbReference type="PROSITE" id="PS00098">
    <property type="entry name" value="THIOLASE_1"/>
    <property type="match status" value="1"/>
</dbReference>